<dbReference type="PANTHER" id="PTHR43199:SF1">
    <property type="entry name" value="GLUTATHIONE HYDROLASE PROENZYME"/>
    <property type="match status" value="1"/>
</dbReference>
<proteinExistence type="inferred from homology"/>
<comment type="similarity">
    <text evidence="3 11">Belongs to the gamma-glutamyltransferase family.</text>
</comment>
<comment type="catalytic activity">
    <reaction evidence="1 11">
        <text>an S-substituted glutathione + H2O = an S-substituted L-cysteinylglycine + L-glutamate</text>
        <dbReference type="Rhea" id="RHEA:59468"/>
        <dbReference type="ChEBI" id="CHEBI:15377"/>
        <dbReference type="ChEBI" id="CHEBI:29985"/>
        <dbReference type="ChEBI" id="CHEBI:90779"/>
        <dbReference type="ChEBI" id="CHEBI:143103"/>
        <dbReference type="EC" id="3.4.19.13"/>
    </reaction>
</comment>
<dbReference type="Gene3D" id="1.10.246.130">
    <property type="match status" value="1"/>
</dbReference>
<evidence type="ECO:0000256" key="11">
    <source>
        <dbReference type="RuleBase" id="RU368036"/>
    </source>
</evidence>
<comment type="PTM">
    <text evidence="11">Cleaved by autocatalysis into a large and a small subunit.</text>
</comment>
<dbReference type="SUPFAM" id="SSF56235">
    <property type="entry name" value="N-terminal nucleophile aminohydrolases (Ntn hydrolases)"/>
    <property type="match status" value="1"/>
</dbReference>
<dbReference type="GO" id="GO:0006751">
    <property type="term" value="P:glutathione catabolic process"/>
    <property type="evidence" value="ECO:0007669"/>
    <property type="project" value="UniProtKB-UniRule"/>
</dbReference>
<name>A0A512BAM1_9BACT</name>
<feature type="signal peptide" evidence="12">
    <location>
        <begin position="1"/>
        <end position="20"/>
    </location>
</feature>
<dbReference type="GO" id="GO:0036374">
    <property type="term" value="F:glutathione hydrolase activity"/>
    <property type="evidence" value="ECO:0007669"/>
    <property type="project" value="UniProtKB-UniRule"/>
</dbReference>
<dbReference type="InterPro" id="IPR055262">
    <property type="entry name" value="GGT_CS"/>
</dbReference>
<dbReference type="PRINTS" id="PR01210">
    <property type="entry name" value="GGTRANSPTASE"/>
</dbReference>
<dbReference type="AlphaFoldDB" id="A0A512BAM1"/>
<dbReference type="Pfam" id="PF01019">
    <property type="entry name" value="G_glu_transpept"/>
    <property type="match status" value="1"/>
</dbReference>
<reference evidence="13 14" key="1">
    <citation type="submission" date="2019-07" db="EMBL/GenBank/DDBJ databases">
        <title>Whole genome shotgun sequence of Segetibacter aerophilus NBRC 106135.</title>
        <authorList>
            <person name="Hosoyama A."/>
            <person name="Uohara A."/>
            <person name="Ohji S."/>
            <person name="Ichikawa N."/>
        </authorList>
    </citation>
    <scope>NUCLEOTIDE SEQUENCE [LARGE SCALE GENOMIC DNA]</scope>
    <source>
        <strain evidence="13 14">NBRC 106135</strain>
    </source>
</reference>
<dbReference type="EMBL" id="BJYT01000004">
    <property type="protein sequence ID" value="GEO08993.1"/>
    <property type="molecule type" value="Genomic_DNA"/>
</dbReference>
<dbReference type="Proteomes" id="UP000321513">
    <property type="component" value="Unassembled WGS sequence"/>
</dbReference>
<feature type="binding site" evidence="10">
    <location>
        <position position="111"/>
    </location>
    <ligand>
        <name>L-glutamate</name>
        <dbReference type="ChEBI" id="CHEBI:29985"/>
    </ligand>
</feature>
<dbReference type="InterPro" id="IPR043138">
    <property type="entry name" value="GGT_lsub"/>
</dbReference>
<evidence type="ECO:0000256" key="5">
    <source>
        <dbReference type="ARBA" id="ARBA00022801"/>
    </source>
</evidence>
<comment type="catalytic activity">
    <reaction evidence="2 11">
        <text>glutathione + H2O = L-cysteinylglycine + L-glutamate</text>
        <dbReference type="Rhea" id="RHEA:28807"/>
        <dbReference type="ChEBI" id="CHEBI:15377"/>
        <dbReference type="ChEBI" id="CHEBI:29985"/>
        <dbReference type="ChEBI" id="CHEBI:57925"/>
        <dbReference type="ChEBI" id="CHEBI:61694"/>
        <dbReference type="EC" id="3.4.19.13"/>
    </reaction>
</comment>
<dbReference type="OrthoDB" id="9781342at2"/>
<keyword evidence="12" id="KW-0732">Signal</keyword>
<comment type="catalytic activity">
    <reaction evidence="8 11">
        <text>an N-terminal (5-L-glutamyl)-[peptide] + an alpha-amino acid = 5-L-glutamyl amino acid + an N-terminal L-alpha-aminoacyl-[peptide]</text>
        <dbReference type="Rhea" id="RHEA:23904"/>
        <dbReference type="Rhea" id="RHEA-COMP:9780"/>
        <dbReference type="Rhea" id="RHEA-COMP:9795"/>
        <dbReference type="ChEBI" id="CHEBI:77644"/>
        <dbReference type="ChEBI" id="CHEBI:78597"/>
        <dbReference type="ChEBI" id="CHEBI:78599"/>
        <dbReference type="ChEBI" id="CHEBI:78608"/>
        <dbReference type="EC" id="2.3.2.2"/>
    </reaction>
</comment>
<dbReference type="GO" id="GO:0103068">
    <property type="term" value="F:leukotriene C4 gamma-glutamyl transferase activity"/>
    <property type="evidence" value="ECO:0007669"/>
    <property type="project" value="UniProtKB-EC"/>
</dbReference>
<comment type="pathway">
    <text evidence="11">Sulfur metabolism; glutathione metabolism.</text>
</comment>
<evidence type="ECO:0000256" key="7">
    <source>
        <dbReference type="ARBA" id="ARBA00023315"/>
    </source>
</evidence>
<dbReference type="PROSITE" id="PS00462">
    <property type="entry name" value="G_GLU_TRANSPEPTIDASE"/>
    <property type="match status" value="1"/>
</dbReference>
<evidence type="ECO:0000256" key="3">
    <source>
        <dbReference type="ARBA" id="ARBA00009381"/>
    </source>
</evidence>
<feature type="binding site" evidence="10">
    <location>
        <begin position="401"/>
        <end position="403"/>
    </location>
    <ligand>
        <name>L-glutamate</name>
        <dbReference type="ChEBI" id="CHEBI:29985"/>
    </ligand>
</feature>
<comment type="caution">
    <text evidence="13">The sequence shown here is derived from an EMBL/GenBank/DDBJ whole genome shotgun (WGS) entry which is preliminary data.</text>
</comment>
<protein>
    <recommendedName>
        <fullName evidence="11">Glutathione hydrolase proenzyme</fullName>
        <ecNumber evidence="11">2.3.2.2</ecNumber>
        <ecNumber evidence="11">3.4.19.13</ecNumber>
    </recommendedName>
    <component>
        <recommendedName>
            <fullName evidence="11">Glutathione hydrolase large chain</fullName>
        </recommendedName>
    </component>
    <component>
        <recommendedName>
            <fullName evidence="11">Glutathione hydrolase small chain</fullName>
        </recommendedName>
    </component>
</protein>
<evidence type="ECO:0000256" key="1">
    <source>
        <dbReference type="ARBA" id="ARBA00001049"/>
    </source>
</evidence>
<dbReference type="InterPro" id="IPR051792">
    <property type="entry name" value="GGT_bact"/>
</dbReference>
<evidence type="ECO:0000313" key="14">
    <source>
        <dbReference type="Proteomes" id="UP000321513"/>
    </source>
</evidence>
<comment type="subunit">
    <text evidence="11">This enzyme consists of two polypeptide chains, which are synthesized in precursor form from a single polypeptide.</text>
</comment>
<accession>A0A512BAM1</accession>
<dbReference type="NCBIfam" id="TIGR00066">
    <property type="entry name" value="g_glut_trans"/>
    <property type="match status" value="1"/>
</dbReference>
<dbReference type="RefSeq" id="WP_147203061.1">
    <property type="nucleotide sequence ID" value="NZ_BJYT01000004.1"/>
</dbReference>
<dbReference type="InterPro" id="IPR029055">
    <property type="entry name" value="Ntn_hydrolases_N"/>
</dbReference>
<gene>
    <name evidence="13" type="primary">ggt_1</name>
    <name evidence="13" type="ORF">SAE01_14890</name>
</gene>
<dbReference type="PANTHER" id="PTHR43199">
    <property type="entry name" value="GLUTATHIONE HYDROLASE"/>
    <property type="match status" value="1"/>
</dbReference>
<dbReference type="UniPathway" id="UPA00204"/>
<feature type="binding site" evidence="10">
    <location>
        <position position="476"/>
    </location>
    <ligand>
        <name>L-glutamate</name>
        <dbReference type="ChEBI" id="CHEBI:29985"/>
    </ligand>
</feature>
<dbReference type="InterPro" id="IPR043137">
    <property type="entry name" value="GGT_ssub_C"/>
</dbReference>
<keyword evidence="14" id="KW-1185">Reference proteome</keyword>
<evidence type="ECO:0000256" key="8">
    <source>
        <dbReference type="ARBA" id="ARBA00047417"/>
    </source>
</evidence>
<feature type="binding site" evidence="10">
    <location>
        <position position="425"/>
    </location>
    <ligand>
        <name>L-glutamate</name>
        <dbReference type="ChEBI" id="CHEBI:29985"/>
    </ligand>
</feature>
<evidence type="ECO:0000256" key="4">
    <source>
        <dbReference type="ARBA" id="ARBA00022679"/>
    </source>
</evidence>
<evidence type="ECO:0000256" key="6">
    <source>
        <dbReference type="ARBA" id="ARBA00023145"/>
    </source>
</evidence>
<keyword evidence="5 11" id="KW-0378">Hydrolase</keyword>
<dbReference type="Gene3D" id="3.60.20.40">
    <property type="match status" value="1"/>
</dbReference>
<evidence type="ECO:0000256" key="9">
    <source>
        <dbReference type="PIRSR" id="PIRSR600101-1"/>
    </source>
</evidence>
<organism evidence="13 14">
    <name type="scientific">Segetibacter aerophilus</name>
    <dbReference type="NCBI Taxonomy" id="670293"/>
    <lineage>
        <taxon>Bacteria</taxon>
        <taxon>Pseudomonadati</taxon>
        <taxon>Bacteroidota</taxon>
        <taxon>Chitinophagia</taxon>
        <taxon>Chitinophagales</taxon>
        <taxon>Chitinophagaceae</taxon>
        <taxon>Segetibacter</taxon>
    </lineage>
</organism>
<evidence type="ECO:0000313" key="13">
    <source>
        <dbReference type="EMBL" id="GEO08993.1"/>
    </source>
</evidence>
<dbReference type="GO" id="GO:0006750">
    <property type="term" value="P:glutathione biosynthetic process"/>
    <property type="evidence" value="ECO:0007669"/>
    <property type="project" value="UniProtKB-KW"/>
</dbReference>
<evidence type="ECO:0000256" key="2">
    <source>
        <dbReference type="ARBA" id="ARBA00001089"/>
    </source>
</evidence>
<feature type="chain" id="PRO_5021794527" description="Glutathione hydrolase proenzyme" evidence="12">
    <location>
        <begin position="21"/>
        <end position="576"/>
    </location>
</feature>
<dbReference type="EC" id="2.3.2.2" evidence="11"/>
<dbReference type="EC" id="3.4.19.13" evidence="11"/>
<dbReference type="InterPro" id="IPR000101">
    <property type="entry name" value="GGT_peptidase"/>
</dbReference>
<keyword evidence="7 11" id="KW-0012">Acyltransferase</keyword>
<evidence type="ECO:0000256" key="12">
    <source>
        <dbReference type="SAM" id="SignalP"/>
    </source>
</evidence>
<keyword evidence="4 11" id="KW-0808">Transferase</keyword>
<keyword evidence="11" id="KW-0317">Glutathione biosynthesis</keyword>
<feature type="active site" description="Nucleophile" evidence="9">
    <location>
        <position position="383"/>
    </location>
</feature>
<feature type="binding site" evidence="10">
    <location>
        <begin position="454"/>
        <end position="455"/>
    </location>
    <ligand>
        <name>L-glutamate</name>
        <dbReference type="ChEBI" id="CHEBI:29985"/>
    </ligand>
</feature>
<keyword evidence="6 11" id="KW-0865">Zymogen</keyword>
<sequence>MQFKVPVVVFALLITNILAAQSFVGPGKAVDPYHFSSNKTQTYSNGAVVCAHPIAAKVGAEILKRGGNAVDAVIATQLALAVVYPGAGNIGGGGFLVARMKDGKTFTYDYRETAPAKASRDMYLDEKGTAQTNLSQFGHLASGVPGTISGLFASLKYAKLPFKVLIQPAIDLAEKGFTLTESEASKFTRAKDAFLKYNTVKPVFVRENDWKKGDTLFQKELANTLKRIRDKGAAGFYEGETAKLIVAEMQRGKGLITLNDLKAYKTKERKPLEFDYKGYKVVSMPPPSSGGVLLMQMLKMVEKRPLQAYGFETVKSVQLMTEAERRAYADRAEHLGDPDFWKVPVSTITSDAYLARRMADYDSTRASKSVEIKAGSVSESTETTHISVADKWGNLVAVTTTLNGNFGSKTVVGGAGFLLNNEMDDFSVKPGVPNMYGAIGGEANAIAPGKRMLSSMAPTIVLKGNKPFMVVGTPGGTTIPTSVYQTIVDVVDYNMSAEEAVNKPKFHHQWLPDEIQVEEGFPKDVMQKLQEMGYAVKVYYVAGYATSIGRVELIKINNGKLEAAADKRGDDSAAGY</sequence>
<evidence type="ECO:0000256" key="10">
    <source>
        <dbReference type="PIRSR" id="PIRSR600101-2"/>
    </source>
</evidence>